<reference evidence="2" key="1">
    <citation type="submission" date="2022-11" db="EMBL/GenBank/DDBJ databases">
        <authorList>
            <person name="Mo P."/>
        </authorList>
    </citation>
    <scope>NUCLEOTIDE SEQUENCE</scope>
    <source>
        <strain evidence="2">HUAS 11-8</strain>
    </source>
</reference>
<feature type="signal peptide" evidence="1">
    <location>
        <begin position="1"/>
        <end position="20"/>
    </location>
</feature>
<evidence type="ECO:0000313" key="2">
    <source>
        <dbReference type="EMBL" id="WAL67061.1"/>
    </source>
</evidence>
<dbReference type="RefSeq" id="WP_268757185.1">
    <property type="nucleotide sequence ID" value="NZ_CP113836.1"/>
</dbReference>
<gene>
    <name evidence="2" type="ORF">ORV05_04540</name>
</gene>
<sequence>MTTSTRSIRLLAGTTCAVIALTGCSTTMTGTPLPVTVTSKPNTSSTGTNLFGNLTACQVLDQVLTGQGFAPGERITRRNECDASKPGYASYGLALDPVQGLAEFKKTDPGAVPTDINGRNAMQAPSKIEGQCLVAIEVGAHARAVVDVTLSSLDTAAACSDARQLAQQVEPLLPKGQ</sequence>
<evidence type="ECO:0000313" key="3">
    <source>
        <dbReference type="Proteomes" id="UP001163203"/>
    </source>
</evidence>
<keyword evidence="1" id="KW-0732">Signal</keyword>
<accession>A0ABY7B403</accession>
<dbReference type="PROSITE" id="PS51257">
    <property type="entry name" value="PROKAR_LIPOPROTEIN"/>
    <property type="match status" value="1"/>
</dbReference>
<dbReference type="Proteomes" id="UP001163203">
    <property type="component" value="Chromosome"/>
</dbReference>
<feature type="chain" id="PRO_5046487091" evidence="1">
    <location>
        <begin position="21"/>
        <end position="177"/>
    </location>
</feature>
<dbReference type="EMBL" id="CP113836">
    <property type="protein sequence ID" value="WAL67061.1"/>
    <property type="molecule type" value="Genomic_DNA"/>
</dbReference>
<organism evidence="2 3">
    <name type="scientific">Amycolatopsis cynarae</name>
    <dbReference type="NCBI Taxonomy" id="2995223"/>
    <lineage>
        <taxon>Bacteria</taxon>
        <taxon>Bacillati</taxon>
        <taxon>Actinomycetota</taxon>
        <taxon>Actinomycetes</taxon>
        <taxon>Pseudonocardiales</taxon>
        <taxon>Pseudonocardiaceae</taxon>
        <taxon>Amycolatopsis</taxon>
    </lineage>
</organism>
<proteinExistence type="predicted"/>
<protein>
    <submittedName>
        <fullName evidence="2">DUF3558 domain-containing protein</fullName>
    </submittedName>
</protein>
<keyword evidence="3" id="KW-1185">Reference proteome</keyword>
<name>A0ABY7B403_9PSEU</name>
<evidence type="ECO:0000256" key="1">
    <source>
        <dbReference type="SAM" id="SignalP"/>
    </source>
</evidence>